<gene>
    <name evidence="2" type="ORF">AOQ84DRAFT_362049</name>
</gene>
<dbReference type="Proteomes" id="UP000250140">
    <property type="component" value="Unassembled WGS sequence"/>
</dbReference>
<reference evidence="2 3" key="1">
    <citation type="journal article" date="2016" name="Nat. Commun.">
        <title>Ectomycorrhizal ecology is imprinted in the genome of the dominant symbiotic fungus Cenococcum geophilum.</title>
        <authorList>
            <consortium name="DOE Joint Genome Institute"/>
            <person name="Peter M."/>
            <person name="Kohler A."/>
            <person name="Ohm R.A."/>
            <person name="Kuo A."/>
            <person name="Krutzmann J."/>
            <person name="Morin E."/>
            <person name="Arend M."/>
            <person name="Barry K.W."/>
            <person name="Binder M."/>
            <person name="Choi C."/>
            <person name="Clum A."/>
            <person name="Copeland A."/>
            <person name="Grisel N."/>
            <person name="Haridas S."/>
            <person name="Kipfer T."/>
            <person name="LaButti K."/>
            <person name="Lindquist E."/>
            <person name="Lipzen A."/>
            <person name="Maire R."/>
            <person name="Meier B."/>
            <person name="Mihaltcheva S."/>
            <person name="Molinier V."/>
            <person name="Murat C."/>
            <person name="Poggeler S."/>
            <person name="Quandt C.A."/>
            <person name="Sperisen C."/>
            <person name="Tritt A."/>
            <person name="Tisserant E."/>
            <person name="Crous P.W."/>
            <person name="Henrissat B."/>
            <person name="Nehls U."/>
            <person name="Egli S."/>
            <person name="Spatafora J.W."/>
            <person name="Grigoriev I.V."/>
            <person name="Martin F.M."/>
        </authorList>
    </citation>
    <scope>NUCLEOTIDE SEQUENCE [LARGE SCALE GENOMIC DNA]</scope>
    <source>
        <strain evidence="2 3">CBS 207.34</strain>
    </source>
</reference>
<keyword evidence="3" id="KW-1185">Reference proteome</keyword>
<dbReference type="AlphaFoldDB" id="A0A8E2F5R4"/>
<feature type="signal peptide" evidence="1">
    <location>
        <begin position="1"/>
        <end position="18"/>
    </location>
</feature>
<evidence type="ECO:0000256" key="1">
    <source>
        <dbReference type="SAM" id="SignalP"/>
    </source>
</evidence>
<proteinExistence type="predicted"/>
<evidence type="ECO:0000313" key="2">
    <source>
        <dbReference type="EMBL" id="OCL10845.1"/>
    </source>
</evidence>
<feature type="chain" id="PRO_5034702519" evidence="1">
    <location>
        <begin position="19"/>
        <end position="110"/>
    </location>
</feature>
<protein>
    <submittedName>
        <fullName evidence="2">Uncharacterized protein</fullName>
    </submittedName>
</protein>
<organism evidence="2 3">
    <name type="scientific">Glonium stellatum</name>
    <dbReference type="NCBI Taxonomy" id="574774"/>
    <lineage>
        <taxon>Eukaryota</taxon>
        <taxon>Fungi</taxon>
        <taxon>Dikarya</taxon>
        <taxon>Ascomycota</taxon>
        <taxon>Pezizomycotina</taxon>
        <taxon>Dothideomycetes</taxon>
        <taxon>Pleosporomycetidae</taxon>
        <taxon>Gloniales</taxon>
        <taxon>Gloniaceae</taxon>
        <taxon>Glonium</taxon>
    </lineage>
</organism>
<accession>A0A8E2F5R4</accession>
<dbReference type="EMBL" id="KV749152">
    <property type="protein sequence ID" value="OCL10845.1"/>
    <property type="molecule type" value="Genomic_DNA"/>
</dbReference>
<sequence>MRASSLIPLAVLPLLATAQISNFLNLWTDHACSAPLDEIQLPATGCTNLTEFDAFSVLAAIVNRQCTSTIVGYQSFDCAGAPVVVSSPTVTTCQDAGNHAWLSFEVTGPC</sequence>
<keyword evidence="1" id="KW-0732">Signal</keyword>
<name>A0A8E2F5R4_9PEZI</name>
<evidence type="ECO:0000313" key="3">
    <source>
        <dbReference type="Proteomes" id="UP000250140"/>
    </source>
</evidence>